<protein>
    <submittedName>
        <fullName evidence="1">Uncharacterized protein</fullName>
    </submittedName>
</protein>
<gene>
    <name evidence="1" type="ORF">METZ01_LOCUS454438</name>
</gene>
<proteinExistence type="predicted"/>
<name>A0A383A1K5_9ZZZZ</name>
<evidence type="ECO:0000313" key="1">
    <source>
        <dbReference type="EMBL" id="SVE01584.1"/>
    </source>
</evidence>
<accession>A0A383A1K5</accession>
<reference evidence="1" key="1">
    <citation type="submission" date="2018-05" db="EMBL/GenBank/DDBJ databases">
        <authorList>
            <person name="Lanie J.A."/>
            <person name="Ng W.-L."/>
            <person name="Kazmierczak K.M."/>
            <person name="Andrzejewski T.M."/>
            <person name="Davidsen T.M."/>
            <person name="Wayne K.J."/>
            <person name="Tettelin H."/>
            <person name="Glass J.I."/>
            <person name="Rusch D."/>
            <person name="Podicherti R."/>
            <person name="Tsui H.-C.T."/>
            <person name="Winkler M.E."/>
        </authorList>
    </citation>
    <scope>NUCLEOTIDE SEQUENCE</scope>
</reference>
<dbReference type="AlphaFoldDB" id="A0A383A1K5"/>
<dbReference type="EMBL" id="UINC01188386">
    <property type="protein sequence ID" value="SVE01584.1"/>
    <property type="molecule type" value="Genomic_DNA"/>
</dbReference>
<sequence length="81" mass="9853">MANYMMEVVDKDFDKEIDHSIPLKPNHEYVKEYYAFLQFMMEDKFYNVWDLFRYAALAASDSDWLLSNDCIPRLKWEATRE</sequence>
<organism evidence="1">
    <name type="scientific">marine metagenome</name>
    <dbReference type="NCBI Taxonomy" id="408172"/>
    <lineage>
        <taxon>unclassified sequences</taxon>
        <taxon>metagenomes</taxon>
        <taxon>ecological metagenomes</taxon>
    </lineage>
</organism>